<evidence type="ECO:0000256" key="2">
    <source>
        <dbReference type="ARBA" id="ARBA00022741"/>
    </source>
</evidence>
<dbReference type="GO" id="GO:0019843">
    <property type="term" value="F:rRNA binding"/>
    <property type="evidence" value="ECO:0007669"/>
    <property type="project" value="TreeGrafter"/>
</dbReference>
<dbReference type="InterPro" id="IPR006073">
    <property type="entry name" value="GTP-bd"/>
</dbReference>
<name>A0A3B1CF40_9ZZZZ</name>
<feature type="domain" description="Era-type G" evidence="6">
    <location>
        <begin position="3"/>
        <end position="170"/>
    </location>
</feature>
<dbReference type="AlphaFoldDB" id="A0A3B1CF40"/>
<dbReference type="NCBIfam" id="TIGR00231">
    <property type="entry name" value="small_GTP"/>
    <property type="match status" value="1"/>
</dbReference>
<evidence type="ECO:0000313" key="7">
    <source>
        <dbReference type="EMBL" id="VAX15407.1"/>
    </source>
</evidence>
<evidence type="ECO:0000259" key="5">
    <source>
        <dbReference type="PROSITE" id="PS50823"/>
    </source>
</evidence>
<dbReference type="InterPro" id="IPR030388">
    <property type="entry name" value="G_ERA_dom"/>
</dbReference>
<sequence length="296" mass="32154">MGKSGFVTLAGRPNVGKSTLINRLVGDKIAITSPRPQTTRNRIVGVLNGDDFQVALIDTPGVGKHGSKLARSLANVAVKASHDSDILLFISDGRASDPDGDRSVLGRLKSSAPKTILAINKIDLVKKGRLLEQIERFNAFGCFDEIIPVSAKTGENVDKLIELIRERLPEGPLYYPAGIKTDQPEVFIIGEIIREKAIFNLQNELPYSLAVIVDAVEDRSSGLTAVAASIFVERQSQKGIVIGKKGSMLKKIGAAARMELEARLKTKVFLDLAVKVKEKWTSDSRSISDFGYGLKE</sequence>
<dbReference type="InterPro" id="IPR015946">
    <property type="entry name" value="KH_dom-like_a/b"/>
</dbReference>
<dbReference type="GO" id="GO:0000028">
    <property type="term" value="P:ribosomal small subunit assembly"/>
    <property type="evidence" value="ECO:0007669"/>
    <property type="project" value="TreeGrafter"/>
</dbReference>
<dbReference type="GO" id="GO:0005829">
    <property type="term" value="C:cytosol"/>
    <property type="evidence" value="ECO:0007669"/>
    <property type="project" value="TreeGrafter"/>
</dbReference>
<protein>
    <submittedName>
        <fullName evidence="7">GTP-binding protein Era</fullName>
    </submittedName>
</protein>
<dbReference type="PRINTS" id="PR00449">
    <property type="entry name" value="RASTRNSFRMNG"/>
</dbReference>
<dbReference type="InterPro" id="IPR004044">
    <property type="entry name" value="KH_dom_type_2"/>
</dbReference>
<evidence type="ECO:0000256" key="1">
    <source>
        <dbReference type="ARBA" id="ARBA00007921"/>
    </source>
</evidence>
<dbReference type="PANTHER" id="PTHR42698:SF1">
    <property type="entry name" value="GTPASE ERA, MITOCHONDRIAL"/>
    <property type="match status" value="1"/>
</dbReference>
<dbReference type="InterPro" id="IPR005225">
    <property type="entry name" value="Small_GTP-bd"/>
</dbReference>
<dbReference type="EMBL" id="UOGA01000037">
    <property type="protein sequence ID" value="VAX15407.1"/>
    <property type="molecule type" value="Genomic_DNA"/>
</dbReference>
<proteinExistence type="inferred from homology"/>
<evidence type="ECO:0000259" key="6">
    <source>
        <dbReference type="PROSITE" id="PS51713"/>
    </source>
</evidence>
<keyword evidence="3" id="KW-0694">RNA-binding</keyword>
<evidence type="ECO:0000256" key="3">
    <source>
        <dbReference type="ARBA" id="ARBA00022884"/>
    </source>
</evidence>
<keyword evidence="2" id="KW-0547">Nucleotide-binding</keyword>
<accession>A0A3B1CF40</accession>
<dbReference type="FunFam" id="3.30.300.20:FF:000003">
    <property type="entry name" value="GTPase Era"/>
    <property type="match status" value="1"/>
</dbReference>
<dbReference type="NCBIfam" id="NF000908">
    <property type="entry name" value="PRK00089.1"/>
    <property type="match status" value="1"/>
</dbReference>
<keyword evidence="4" id="KW-0342">GTP-binding</keyword>
<dbReference type="GO" id="GO:0005525">
    <property type="term" value="F:GTP binding"/>
    <property type="evidence" value="ECO:0007669"/>
    <property type="project" value="UniProtKB-KW"/>
</dbReference>
<dbReference type="PANTHER" id="PTHR42698">
    <property type="entry name" value="GTPASE ERA"/>
    <property type="match status" value="1"/>
</dbReference>
<dbReference type="Gene3D" id="3.30.300.20">
    <property type="match status" value="1"/>
</dbReference>
<dbReference type="SUPFAM" id="SSF54814">
    <property type="entry name" value="Prokaryotic type KH domain (KH-domain type II)"/>
    <property type="match status" value="1"/>
</dbReference>
<comment type="similarity">
    <text evidence="1">Belongs to the TRAFAC class TrmE-Era-EngA-EngB-Septin-like GTPase superfamily. Era GTPase family.</text>
</comment>
<dbReference type="NCBIfam" id="TIGR00436">
    <property type="entry name" value="era"/>
    <property type="match status" value="1"/>
</dbReference>
<dbReference type="SUPFAM" id="SSF52540">
    <property type="entry name" value="P-loop containing nucleoside triphosphate hydrolases"/>
    <property type="match status" value="1"/>
</dbReference>
<feature type="domain" description="KH type-2" evidence="5">
    <location>
        <begin position="201"/>
        <end position="278"/>
    </location>
</feature>
<dbReference type="InterPro" id="IPR009019">
    <property type="entry name" value="KH_sf_prok-type"/>
</dbReference>
<dbReference type="PROSITE" id="PS50823">
    <property type="entry name" value="KH_TYPE_2"/>
    <property type="match status" value="1"/>
</dbReference>
<dbReference type="InterPro" id="IPR005662">
    <property type="entry name" value="GTPase_Era-like"/>
</dbReference>
<evidence type="ECO:0000256" key="4">
    <source>
        <dbReference type="ARBA" id="ARBA00023134"/>
    </source>
</evidence>
<dbReference type="CDD" id="cd04163">
    <property type="entry name" value="Era"/>
    <property type="match status" value="1"/>
</dbReference>
<dbReference type="GO" id="GO:0043024">
    <property type="term" value="F:ribosomal small subunit binding"/>
    <property type="evidence" value="ECO:0007669"/>
    <property type="project" value="TreeGrafter"/>
</dbReference>
<dbReference type="Pfam" id="PF07650">
    <property type="entry name" value="KH_2"/>
    <property type="match status" value="1"/>
</dbReference>
<gene>
    <name evidence="7" type="ORF">MNBD_NITROSPINAE04-2057</name>
</gene>
<dbReference type="Pfam" id="PF01926">
    <property type="entry name" value="MMR_HSR1"/>
    <property type="match status" value="1"/>
</dbReference>
<organism evidence="7">
    <name type="scientific">hydrothermal vent metagenome</name>
    <dbReference type="NCBI Taxonomy" id="652676"/>
    <lineage>
        <taxon>unclassified sequences</taxon>
        <taxon>metagenomes</taxon>
        <taxon>ecological metagenomes</taxon>
    </lineage>
</organism>
<dbReference type="InterPro" id="IPR027417">
    <property type="entry name" value="P-loop_NTPase"/>
</dbReference>
<dbReference type="HAMAP" id="MF_00367">
    <property type="entry name" value="GTPase_Era"/>
    <property type="match status" value="1"/>
</dbReference>
<dbReference type="PROSITE" id="PS51713">
    <property type="entry name" value="G_ERA"/>
    <property type="match status" value="1"/>
</dbReference>
<dbReference type="CDD" id="cd22534">
    <property type="entry name" value="KH-II_Era"/>
    <property type="match status" value="1"/>
</dbReference>
<dbReference type="Gene3D" id="3.40.50.300">
    <property type="entry name" value="P-loop containing nucleotide triphosphate hydrolases"/>
    <property type="match status" value="1"/>
</dbReference>
<reference evidence="7" key="1">
    <citation type="submission" date="2018-06" db="EMBL/GenBank/DDBJ databases">
        <authorList>
            <person name="Zhirakovskaya E."/>
        </authorList>
    </citation>
    <scope>NUCLEOTIDE SEQUENCE</scope>
</reference>